<dbReference type="InterPro" id="IPR004394">
    <property type="entry name" value="Iojap/RsfS/C7orf30"/>
</dbReference>
<dbReference type="EMBL" id="JADJZA010000010">
    <property type="protein sequence ID" value="MBK9298641.1"/>
    <property type="molecule type" value="Genomic_DNA"/>
</dbReference>
<comment type="function">
    <text evidence="2">Functions as a ribosomal silencing factor. Interacts with ribosomal protein uL14 (rplN), blocking formation of intersubunit bridge B8. Prevents association of the 30S and 50S ribosomal subunits and the formation of functional ribosomes, thus repressing translation.</text>
</comment>
<dbReference type="HAMAP" id="MF_01477">
    <property type="entry name" value="Iojap_RsfS"/>
    <property type="match status" value="1"/>
</dbReference>
<evidence type="ECO:0000313" key="3">
    <source>
        <dbReference type="EMBL" id="MBK9298641.1"/>
    </source>
</evidence>
<gene>
    <name evidence="2 3" type="primary">rsfS</name>
    <name evidence="3" type="ORF">IPN02_17805</name>
</gene>
<dbReference type="NCBIfam" id="TIGR00090">
    <property type="entry name" value="rsfS_iojap_ybeB"/>
    <property type="match status" value="1"/>
</dbReference>
<dbReference type="SUPFAM" id="SSF81301">
    <property type="entry name" value="Nucleotidyltransferase"/>
    <property type="match status" value="1"/>
</dbReference>
<dbReference type="PANTHER" id="PTHR21043:SF0">
    <property type="entry name" value="MITOCHONDRIAL ASSEMBLY OF RIBOSOMAL LARGE SUBUNIT PROTEIN 1"/>
    <property type="match status" value="1"/>
</dbReference>
<dbReference type="Pfam" id="PF02410">
    <property type="entry name" value="RsfS"/>
    <property type="match status" value="1"/>
</dbReference>
<proteinExistence type="inferred from homology"/>
<evidence type="ECO:0000256" key="2">
    <source>
        <dbReference type="HAMAP-Rule" id="MF_01477"/>
    </source>
</evidence>
<comment type="caution">
    <text evidence="3">The sequence shown here is derived from an EMBL/GenBank/DDBJ whole genome shotgun (WGS) entry which is preliminary data.</text>
</comment>
<reference evidence="3 4" key="1">
    <citation type="submission" date="2020-10" db="EMBL/GenBank/DDBJ databases">
        <title>Connecting structure to function with the recovery of over 1000 high-quality activated sludge metagenome-assembled genomes encoding full-length rRNA genes using long-read sequencing.</title>
        <authorList>
            <person name="Singleton C.M."/>
            <person name="Petriglieri F."/>
            <person name="Kristensen J.M."/>
            <person name="Kirkegaard R.H."/>
            <person name="Michaelsen T.Y."/>
            <person name="Andersen M.H."/>
            <person name="Karst S.M."/>
            <person name="Dueholm M.S."/>
            <person name="Nielsen P.H."/>
            <person name="Albertsen M."/>
        </authorList>
    </citation>
    <scope>NUCLEOTIDE SEQUENCE [LARGE SCALE GENOMIC DNA]</scope>
    <source>
        <strain evidence="3">Lyne_18-Q3-R50-59_MAXAC.006</strain>
    </source>
</reference>
<evidence type="ECO:0000313" key="4">
    <source>
        <dbReference type="Proteomes" id="UP000727993"/>
    </source>
</evidence>
<dbReference type="AlphaFoldDB" id="A0A936NGP8"/>
<dbReference type="InterPro" id="IPR043519">
    <property type="entry name" value="NT_sf"/>
</dbReference>
<keyword evidence="2" id="KW-0810">Translation regulation</keyword>
<keyword evidence="2" id="KW-0678">Repressor</keyword>
<comment type="similarity">
    <text evidence="1 2">Belongs to the Iojap/RsfS family.</text>
</comment>
<evidence type="ECO:0000256" key="1">
    <source>
        <dbReference type="ARBA" id="ARBA00010574"/>
    </source>
</evidence>
<dbReference type="GO" id="GO:0043023">
    <property type="term" value="F:ribosomal large subunit binding"/>
    <property type="evidence" value="ECO:0007669"/>
    <property type="project" value="TreeGrafter"/>
</dbReference>
<protein>
    <recommendedName>
        <fullName evidence="2">Ribosomal silencing factor RsfS</fullName>
    </recommendedName>
</protein>
<sequence>MNPGLDVETASLAAVAARAAESKDGEAIEVLDVSGVFVICDAFVLVTGRTERQVKALADEIEYQVREETGRTPRSVEGRDTLRWVLIDYGDVVIHILIEEDRGYYRLERLYGDVPRVDLARS</sequence>
<dbReference type="GO" id="GO:0005737">
    <property type="term" value="C:cytoplasm"/>
    <property type="evidence" value="ECO:0007669"/>
    <property type="project" value="UniProtKB-SubCell"/>
</dbReference>
<dbReference type="Gene3D" id="3.30.460.10">
    <property type="entry name" value="Beta Polymerase, domain 2"/>
    <property type="match status" value="1"/>
</dbReference>
<comment type="subunit">
    <text evidence="2">Interacts with ribosomal protein uL14 (rplN).</text>
</comment>
<dbReference type="GO" id="GO:0017148">
    <property type="term" value="P:negative regulation of translation"/>
    <property type="evidence" value="ECO:0007669"/>
    <property type="project" value="UniProtKB-UniRule"/>
</dbReference>
<organism evidence="3 4">
    <name type="scientific">Candidatus Neomicrothrix subdominans</name>
    <dbReference type="NCBI Taxonomy" id="2954438"/>
    <lineage>
        <taxon>Bacteria</taxon>
        <taxon>Bacillati</taxon>
        <taxon>Actinomycetota</taxon>
        <taxon>Acidimicrobiia</taxon>
        <taxon>Acidimicrobiales</taxon>
        <taxon>Microthrixaceae</taxon>
        <taxon>Candidatus Neomicrothrix</taxon>
    </lineage>
</organism>
<dbReference type="GO" id="GO:0042256">
    <property type="term" value="P:cytosolic ribosome assembly"/>
    <property type="evidence" value="ECO:0007669"/>
    <property type="project" value="UniProtKB-UniRule"/>
</dbReference>
<name>A0A936NGP8_9ACTN</name>
<dbReference type="PANTHER" id="PTHR21043">
    <property type="entry name" value="IOJAP SUPERFAMILY ORTHOLOG"/>
    <property type="match status" value="1"/>
</dbReference>
<comment type="subcellular location">
    <subcellularLocation>
        <location evidence="2">Cytoplasm</location>
    </subcellularLocation>
</comment>
<keyword evidence="2" id="KW-0963">Cytoplasm</keyword>
<accession>A0A936NGP8</accession>
<dbReference type="GO" id="GO:0090071">
    <property type="term" value="P:negative regulation of ribosome biogenesis"/>
    <property type="evidence" value="ECO:0007669"/>
    <property type="project" value="UniProtKB-UniRule"/>
</dbReference>
<dbReference type="Proteomes" id="UP000727993">
    <property type="component" value="Unassembled WGS sequence"/>
</dbReference>